<reference evidence="1 2" key="1">
    <citation type="submission" date="2019-01" db="EMBL/GenBank/DDBJ databases">
        <title>Complete genome of a denitifying bacterium Halomons sp. BC-M4-5.</title>
        <authorList>
            <person name="Wang L."/>
            <person name="Shao Z."/>
        </authorList>
    </citation>
    <scope>NUCLEOTIDE SEQUENCE [LARGE SCALE GENOMIC DNA]</scope>
    <source>
        <strain evidence="1 2">BC-M4-5</strain>
    </source>
</reference>
<name>A0A6I6SL72_9GAMM</name>
<accession>A0A6I6SL72</accession>
<proteinExistence type="predicted"/>
<gene>
    <name evidence="1" type="ORF">EKK97_13065</name>
</gene>
<dbReference type="AlphaFoldDB" id="A0A6I6SL72"/>
<dbReference type="OrthoDB" id="8655093at2"/>
<dbReference type="KEGG" id="htx:EKK97_13065"/>
<evidence type="ECO:0000313" key="2">
    <source>
        <dbReference type="Proteomes" id="UP000464013"/>
    </source>
</evidence>
<dbReference type="EMBL" id="CP035042">
    <property type="protein sequence ID" value="QHC50322.1"/>
    <property type="molecule type" value="Genomic_DNA"/>
</dbReference>
<dbReference type="Proteomes" id="UP000464013">
    <property type="component" value="Chromosome"/>
</dbReference>
<organism evidence="1 2">
    <name type="scientific">Billgrantia tianxiuensis</name>
    <dbReference type="NCBI Taxonomy" id="2497861"/>
    <lineage>
        <taxon>Bacteria</taxon>
        <taxon>Pseudomonadati</taxon>
        <taxon>Pseudomonadota</taxon>
        <taxon>Gammaproteobacteria</taxon>
        <taxon>Oceanospirillales</taxon>
        <taxon>Halomonadaceae</taxon>
        <taxon>Billgrantia</taxon>
    </lineage>
</organism>
<keyword evidence="2" id="KW-1185">Reference proteome</keyword>
<dbReference type="RefSeq" id="WP_159552449.1">
    <property type="nucleotide sequence ID" value="NZ_CP035042.1"/>
</dbReference>
<protein>
    <submittedName>
        <fullName evidence="1">Uncharacterized protein</fullName>
    </submittedName>
</protein>
<sequence>MYLKEDQVSKWVKGNASAAEFLHMVINISHVWDDLIDKDKSLEDEAVNQCFFDALVRLPRNEFYRKNFDHLNSIMMNSISNWLIATDMEREGGELQLNIAFILRSSYVDLITQSALLIGGQAWASQVGKEVRKLTHHERYEGYLRTLDEEKKARQAAAR</sequence>
<evidence type="ECO:0000313" key="1">
    <source>
        <dbReference type="EMBL" id="QHC50322.1"/>
    </source>
</evidence>